<dbReference type="GO" id="GO:0005737">
    <property type="term" value="C:cytoplasm"/>
    <property type="evidence" value="ECO:0007669"/>
    <property type="project" value="UniProtKB-SubCell"/>
</dbReference>
<dbReference type="AlphaFoldDB" id="A0A9N7VAG5"/>
<evidence type="ECO:0000256" key="1">
    <source>
        <dbReference type="ARBA" id="ARBA00007796"/>
    </source>
</evidence>
<dbReference type="Pfam" id="PF05276">
    <property type="entry name" value="SH3BP5"/>
    <property type="match status" value="1"/>
</dbReference>
<dbReference type="Proteomes" id="UP001153269">
    <property type="component" value="Unassembled WGS sequence"/>
</dbReference>
<evidence type="ECO:0000313" key="5">
    <source>
        <dbReference type="EMBL" id="CAB1445862.1"/>
    </source>
</evidence>
<sequence>MFLKPKDQSFSQAQLEAQKTTQDFQRATEVLRAAKETISLAEQRLLEEDNRQFDSAWQEMLNHATQRVMEAELTKTRSEQLHKETAEKYTTAIGRMKQLEKKLSAPSTSPSKSRRFKMADAVTDENEQGVRVALVLLVSGPYFEMKAKYYLQLENLKKNVDERQAKLSQAKGEYKAALRNLEKISDEIHERRRSCAMGPRGRGVGAEGDSVSGEDLSSFKMESDGISMASVCFDDDPCGGAGGGVTV</sequence>
<gene>
    <name evidence="5" type="ORF">PLEPLA_LOCUS33605</name>
</gene>
<dbReference type="EMBL" id="CADEAL010003813">
    <property type="protein sequence ID" value="CAB1445862.1"/>
    <property type="molecule type" value="Genomic_DNA"/>
</dbReference>
<dbReference type="GO" id="GO:0017124">
    <property type="term" value="F:SH3 domain binding"/>
    <property type="evidence" value="ECO:0007669"/>
    <property type="project" value="UniProtKB-UniRule"/>
</dbReference>
<protein>
    <recommendedName>
        <fullName evidence="3">SH3 domain-binding protein 5</fullName>
        <shortName evidence="3">SH3BP-5</shortName>
    </recommendedName>
</protein>
<name>A0A9N7VAG5_PLEPL</name>
<reference evidence="5" key="1">
    <citation type="submission" date="2020-03" db="EMBL/GenBank/DDBJ databases">
        <authorList>
            <person name="Weist P."/>
        </authorList>
    </citation>
    <scope>NUCLEOTIDE SEQUENCE</scope>
</reference>
<comment type="similarity">
    <text evidence="1 3">Belongs to the SH3BP5 family.</text>
</comment>
<dbReference type="GO" id="GO:0004860">
    <property type="term" value="F:protein kinase inhibitor activity"/>
    <property type="evidence" value="ECO:0007669"/>
    <property type="project" value="TreeGrafter"/>
</dbReference>
<evidence type="ECO:0000256" key="3">
    <source>
        <dbReference type="RuleBase" id="RU369054"/>
    </source>
</evidence>
<organism evidence="5 6">
    <name type="scientific">Pleuronectes platessa</name>
    <name type="common">European plaice</name>
    <dbReference type="NCBI Taxonomy" id="8262"/>
    <lineage>
        <taxon>Eukaryota</taxon>
        <taxon>Metazoa</taxon>
        <taxon>Chordata</taxon>
        <taxon>Craniata</taxon>
        <taxon>Vertebrata</taxon>
        <taxon>Euteleostomi</taxon>
        <taxon>Actinopterygii</taxon>
        <taxon>Neopterygii</taxon>
        <taxon>Teleostei</taxon>
        <taxon>Neoteleostei</taxon>
        <taxon>Acanthomorphata</taxon>
        <taxon>Carangaria</taxon>
        <taxon>Pleuronectiformes</taxon>
        <taxon>Pleuronectoidei</taxon>
        <taxon>Pleuronectidae</taxon>
        <taxon>Pleuronectes</taxon>
    </lineage>
</organism>
<dbReference type="GO" id="GO:0035556">
    <property type="term" value="P:intracellular signal transduction"/>
    <property type="evidence" value="ECO:0007669"/>
    <property type="project" value="UniProtKB-UniRule"/>
</dbReference>
<dbReference type="GO" id="GO:0005085">
    <property type="term" value="F:guanyl-nucleotide exchange factor activity"/>
    <property type="evidence" value="ECO:0007669"/>
    <property type="project" value="UniProtKB-UniRule"/>
</dbReference>
<evidence type="ECO:0000313" key="6">
    <source>
        <dbReference type="Proteomes" id="UP001153269"/>
    </source>
</evidence>
<feature type="coiled-coil region" evidence="4">
    <location>
        <begin position="146"/>
        <end position="187"/>
    </location>
</feature>
<proteinExistence type="inferred from homology"/>
<comment type="function">
    <text evidence="3">Functions as guanine nucleotide exchange factor (GEF) for RAB11A.</text>
</comment>
<dbReference type="PANTHER" id="PTHR19423">
    <property type="entry name" value="SH3 DOMAIN-BINDING PROTEIN 5"/>
    <property type="match status" value="1"/>
</dbReference>
<comment type="subcellular location">
    <subcellularLocation>
        <location evidence="3">Cytoplasm</location>
    </subcellularLocation>
    <text evidence="3">Colocalizes with RAB11A on cytoplasmic vesicle membranes.</text>
</comment>
<evidence type="ECO:0000256" key="2">
    <source>
        <dbReference type="ARBA" id="ARBA00023054"/>
    </source>
</evidence>
<keyword evidence="3" id="KW-0344">Guanine-nucleotide releasing factor</keyword>
<keyword evidence="3" id="KW-0963">Cytoplasm</keyword>
<evidence type="ECO:0000256" key="4">
    <source>
        <dbReference type="SAM" id="Coils"/>
    </source>
</evidence>
<keyword evidence="2 3" id="KW-0175">Coiled coil</keyword>
<comment type="subunit">
    <text evidence="3">Interacts with GDP-bound and nucleotide-free forms of RAB11A.</text>
</comment>
<accession>A0A9N7VAG5</accession>
<dbReference type="PANTHER" id="PTHR19423:SF1">
    <property type="entry name" value="SH3 DOMAIN-BINDING PROTEIN 5"/>
    <property type="match status" value="1"/>
</dbReference>
<dbReference type="InterPro" id="IPR007940">
    <property type="entry name" value="SH3BP5"/>
</dbReference>
<comment type="caution">
    <text evidence="5">The sequence shown here is derived from an EMBL/GenBank/DDBJ whole genome shotgun (WGS) entry which is preliminary data.</text>
</comment>
<comment type="domain">
    <text evidence="3">The N-terminal half of the protein mediates interaction with RAB11A and functions as guanine nucleotide exchange factor. Four long alpha-helices (interrupted by a central kink) assemble into coiled coils, giving rise to a 'V' shape.</text>
</comment>
<feature type="coiled-coil region" evidence="4">
    <location>
        <begin position="24"/>
        <end position="51"/>
    </location>
</feature>
<keyword evidence="6" id="KW-1185">Reference proteome</keyword>